<dbReference type="PANTHER" id="PTHR47478">
    <property type="match status" value="1"/>
</dbReference>
<dbReference type="PRINTS" id="PR00413">
    <property type="entry name" value="HADHALOGNASE"/>
</dbReference>
<dbReference type="SFLD" id="SFLDS00003">
    <property type="entry name" value="Haloacid_Dehalogenase"/>
    <property type="match status" value="1"/>
</dbReference>
<name>A0A1M4VQ03_9BACT</name>
<dbReference type="InterPro" id="IPR052550">
    <property type="entry name" value="Pyrimidine_5'-ntase_YjjG"/>
</dbReference>
<dbReference type="InterPro" id="IPR006439">
    <property type="entry name" value="HAD-SF_hydro_IA"/>
</dbReference>
<accession>A0A1M4VQ03</accession>
<dbReference type="InterPro" id="IPR011951">
    <property type="entry name" value="HAD-SF_hydro_IA_YjjG/PynA"/>
</dbReference>
<dbReference type="InterPro" id="IPR023214">
    <property type="entry name" value="HAD_sf"/>
</dbReference>
<dbReference type="Proteomes" id="UP000184164">
    <property type="component" value="Unassembled WGS sequence"/>
</dbReference>
<dbReference type="Gene3D" id="3.40.50.1000">
    <property type="entry name" value="HAD superfamily/HAD-like"/>
    <property type="match status" value="1"/>
</dbReference>
<dbReference type="STRING" id="1484053.SAMN05444274_102171"/>
<gene>
    <name evidence="1" type="ORF">SAMN05444274_102171</name>
</gene>
<dbReference type="Pfam" id="PF00702">
    <property type="entry name" value="Hydrolase"/>
    <property type="match status" value="1"/>
</dbReference>
<dbReference type="OrthoDB" id="9802350at2"/>
<dbReference type="InterPro" id="IPR023198">
    <property type="entry name" value="PGP-like_dom2"/>
</dbReference>
<dbReference type="InterPro" id="IPR036412">
    <property type="entry name" value="HAD-like_sf"/>
</dbReference>
<dbReference type="PANTHER" id="PTHR47478:SF1">
    <property type="entry name" value="PYRIMIDINE 5'-NUCLEOTIDASE YJJG"/>
    <property type="match status" value="1"/>
</dbReference>
<sequence length="241" mass="28010">MLKKKYTHLFFDLDNTLWDFEKNSFYAMQNTFSHFHLEKQGVDFEDFFRVYSKHNDHLWSEYRKGNVIKRDLKLLRFQLTFDELLLSGIAPDEMSSFYLTEMPLQKRLVSGAIELLDYLKAKSYNLAIITNGFSEVQLKKTEQTGLSKYFSKIYISENVKCPKPLPGIFEHAIKSSNAPKKSSLMIGDDFQTDIIGALRYGIDAVWLNPSGDNLETKLIEKKIQTPQAYSVCLLNELRHIL</sequence>
<reference evidence="1 2" key="1">
    <citation type="submission" date="2016-11" db="EMBL/GenBank/DDBJ databases">
        <authorList>
            <person name="Jaros S."/>
            <person name="Januszkiewicz K."/>
            <person name="Wedrychowicz H."/>
        </authorList>
    </citation>
    <scope>NUCLEOTIDE SEQUENCE [LARGE SCALE GENOMIC DNA]</scope>
    <source>
        <strain evidence="1 2">DSM 26910</strain>
    </source>
</reference>
<dbReference type="SUPFAM" id="SSF56784">
    <property type="entry name" value="HAD-like"/>
    <property type="match status" value="1"/>
</dbReference>
<dbReference type="EMBL" id="FQUM01000002">
    <property type="protein sequence ID" value="SHE71134.1"/>
    <property type="molecule type" value="Genomic_DNA"/>
</dbReference>
<dbReference type="RefSeq" id="WP_072999208.1">
    <property type="nucleotide sequence ID" value="NZ_FQUM01000002.1"/>
</dbReference>
<dbReference type="AlphaFoldDB" id="A0A1M4VQ03"/>
<keyword evidence="2" id="KW-1185">Reference proteome</keyword>
<protein>
    <submittedName>
        <fullName evidence="1">Putative hydrolase of the HAD superfamily</fullName>
    </submittedName>
</protein>
<keyword evidence="1" id="KW-0378">Hydrolase</keyword>
<dbReference type="SFLD" id="SFLDG01129">
    <property type="entry name" value="C1.5:_HAD__Beta-PGM__Phosphata"/>
    <property type="match status" value="1"/>
</dbReference>
<evidence type="ECO:0000313" key="1">
    <source>
        <dbReference type="EMBL" id="SHE71134.1"/>
    </source>
</evidence>
<dbReference type="Gene3D" id="1.10.150.240">
    <property type="entry name" value="Putative phosphatase, domain 2"/>
    <property type="match status" value="1"/>
</dbReference>
<proteinExistence type="predicted"/>
<dbReference type="GO" id="GO:0008253">
    <property type="term" value="F:5'-nucleotidase activity"/>
    <property type="evidence" value="ECO:0007669"/>
    <property type="project" value="InterPro"/>
</dbReference>
<organism evidence="1 2">
    <name type="scientific">Mariniphaga anaerophila</name>
    <dbReference type="NCBI Taxonomy" id="1484053"/>
    <lineage>
        <taxon>Bacteria</taxon>
        <taxon>Pseudomonadati</taxon>
        <taxon>Bacteroidota</taxon>
        <taxon>Bacteroidia</taxon>
        <taxon>Marinilabiliales</taxon>
        <taxon>Prolixibacteraceae</taxon>
        <taxon>Mariniphaga</taxon>
    </lineage>
</organism>
<dbReference type="NCBIfam" id="TIGR01549">
    <property type="entry name" value="HAD-SF-IA-v1"/>
    <property type="match status" value="1"/>
</dbReference>
<evidence type="ECO:0000313" key="2">
    <source>
        <dbReference type="Proteomes" id="UP000184164"/>
    </source>
</evidence>
<dbReference type="NCBIfam" id="TIGR02254">
    <property type="entry name" value="YjjG_YfnB"/>
    <property type="match status" value="1"/>
</dbReference>